<dbReference type="Proteomes" id="UP000248795">
    <property type="component" value="Unassembled WGS sequence"/>
</dbReference>
<keyword evidence="1" id="KW-1133">Transmembrane helix</keyword>
<feature type="transmembrane region" description="Helical" evidence="1">
    <location>
        <begin position="58"/>
        <end position="78"/>
    </location>
</feature>
<keyword evidence="1" id="KW-0472">Membrane</keyword>
<feature type="transmembrane region" description="Helical" evidence="1">
    <location>
        <begin position="124"/>
        <end position="146"/>
    </location>
</feature>
<accession>A0A2W2AKM7</accession>
<evidence type="ECO:0000313" key="3">
    <source>
        <dbReference type="Proteomes" id="UP000248795"/>
    </source>
</evidence>
<evidence type="ECO:0000256" key="1">
    <source>
        <dbReference type="SAM" id="Phobius"/>
    </source>
</evidence>
<proteinExistence type="predicted"/>
<feature type="transmembrane region" description="Helical" evidence="1">
    <location>
        <begin position="18"/>
        <end position="38"/>
    </location>
</feature>
<feature type="transmembrane region" description="Helical" evidence="1">
    <location>
        <begin position="85"/>
        <end position="104"/>
    </location>
</feature>
<evidence type="ECO:0000313" key="2">
    <source>
        <dbReference type="EMBL" id="PZF76085.1"/>
    </source>
</evidence>
<dbReference type="AlphaFoldDB" id="A0A2W2AKM7"/>
<dbReference type="InterPro" id="IPR018687">
    <property type="entry name" value="DUF2177_membr"/>
</dbReference>
<sequence>MLSVVSTNGQESDLTQWIILWIAAAVLFLVIDMVWLLWLGRSFYVTEIGELLRQPPNFAAAGAFYILYVTGLMVMVVWPAVQGGSVSQAVLYGAILGLVAYGTYDLTNLAVMKGFTTKIAVIDMIWGTVLTGAVSGLTAAIGVRLLGR</sequence>
<comment type="caution">
    <text evidence="2">The sequence shown here is derived from an EMBL/GenBank/DDBJ whole genome shotgun (WGS) entry which is preliminary data.</text>
</comment>
<keyword evidence="1" id="KW-0812">Transmembrane</keyword>
<dbReference type="Pfam" id="PF09945">
    <property type="entry name" value="DUF2177"/>
    <property type="match status" value="1"/>
</dbReference>
<organism evidence="2 3">
    <name type="scientific">Aestuariivirga litoralis</name>
    <dbReference type="NCBI Taxonomy" id="2650924"/>
    <lineage>
        <taxon>Bacteria</taxon>
        <taxon>Pseudomonadati</taxon>
        <taxon>Pseudomonadota</taxon>
        <taxon>Alphaproteobacteria</taxon>
        <taxon>Hyphomicrobiales</taxon>
        <taxon>Aestuariivirgaceae</taxon>
        <taxon>Aestuariivirga</taxon>
    </lineage>
</organism>
<name>A0A2W2AKM7_9HYPH</name>
<dbReference type="EMBL" id="QKVK01000007">
    <property type="protein sequence ID" value="PZF76085.1"/>
    <property type="molecule type" value="Genomic_DNA"/>
</dbReference>
<reference evidence="3" key="1">
    <citation type="submission" date="2018-06" db="EMBL/GenBank/DDBJ databases">
        <title>Aestuariibacter litoralis strain KCTC 52945T.</title>
        <authorList>
            <person name="Li X."/>
            <person name="Salam N."/>
            <person name="Li J.-L."/>
            <person name="Chen Y.-M."/>
            <person name="Yang Z.-W."/>
            <person name="Zhang L.-Y."/>
            <person name="Han M.-X."/>
            <person name="Xiao M."/>
            <person name="Li W.-J."/>
        </authorList>
    </citation>
    <scope>NUCLEOTIDE SEQUENCE [LARGE SCALE GENOMIC DNA]</scope>
    <source>
        <strain evidence="3">KCTC 52945</strain>
    </source>
</reference>
<protein>
    <submittedName>
        <fullName evidence="2">DUF2177 domain-containing protein</fullName>
    </submittedName>
</protein>
<keyword evidence="3" id="KW-1185">Reference proteome</keyword>
<gene>
    <name evidence="2" type="ORF">DK847_15745</name>
</gene>